<dbReference type="PANTHER" id="PTHR46520">
    <property type="entry name" value="SERINE BETA-LACTAMASE-LIKE PROTEIN LACTB, MITOCHONDRIAL"/>
    <property type="match status" value="1"/>
</dbReference>
<comment type="caution">
    <text evidence="3">The sequence shown here is derived from an EMBL/GenBank/DDBJ whole genome shotgun (WGS) entry which is preliminary data.</text>
</comment>
<evidence type="ECO:0000259" key="2">
    <source>
        <dbReference type="Pfam" id="PF00144"/>
    </source>
</evidence>
<dbReference type="InterPro" id="IPR001466">
    <property type="entry name" value="Beta-lactam-related"/>
</dbReference>
<dbReference type="PROSITE" id="PS51257">
    <property type="entry name" value="PROKAR_LIPOPROTEIN"/>
    <property type="match status" value="1"/>
</dbReference>
<dbReference type="Proteomes" id="UP001161390">
    <property type="component" value="Unassembled WGS sequence"/>
</dbReference>
<evidence type="ECO:0000313" key="4">
    <source>
        <dbReference type="Proteomes" id="UP001161390"/>
    </source>
</evidence>
<organism evidence="3 4">
    <name type="scientific">Algimonas porphyrae</name>
    <dbReference type="NCBI Taxonomy" id="1128113"/>
    <lineage>
        <taxon>Bacteria</taxon>
        <taxon>Pseudomonadati</taxon>
        <taxon>Pseudomonadota</taxon>
        <taxon>Alphaproteobacteria</taxon>
        <taxon>Maricaulales</taxon>
        <taxon>Robiginitomaculaceae</taxon>
        <taxon>Algimonas</taxon>
    </lineage>
</organism>
<dbReference type="EMBL" id="BSNJ01000004">
    <property type="protein sequence ID" value="GLQ21296.1"/>
    <property type="molecule type" value="Genomic_DNA"/>
</dbReference>
<dbReference type="RefSeq" id="WP_284372676.1">
    <property type="nucleotide sequence ID" value="NZ_BSNJ01000004.1"/>
</dbReference>
<evidence type="ECO:0000256" key="1">
    <source>
        <dbReference type="SAM" id="SignalP"/>
    </source>
</evidence>
<dbReference type="SUPFAM" id="SSF56601">
    <property type="entry name" value="beta-lactamase/transpeptidase-like"/>
    <property type="match status" value="1"/>
</dbReference>
<proteinExistence type="predicted"/>
<gene>
    <name evidence="3" type="ORF">GCM10007854_22510</name>
</gene>
<dbReference type="Pfam" id="PF00144">
    <property type="entry name" value="Beta-lactamase"/>
    <property type="match status" value="1"/>
</dbReference>
<protein>
    <recommendedName>
        <fullName evidence="2">Beta-lactamase-related domain-containing protein</fullName>
    </recommendedName>
</protein>
<dbReference type="InterPro" id="IPR012338">
    <property type="entry name" value="Beta-lactam/transpept-like"/>
</dbReference>
<dbReference type="InterPro" id="IPR052794">
    <property type="entry name" value="Mito_Ser_Protease_LACTB"/>
</dbReference>
<feature type="chain" id="PRO_5047086973" description="Beta-lactamase-related domain-containing protein" evidence="1">
    <location>
        <begin position="30"/>
        <end position="418"/>
    </location>
</feature>
<evidence type="ECO:0000313" key="3">
    <source>
        <dbReference type="EMBL" id="GLQ21296.1"/>
    </source>
</evidence>
<keyword evidence="4" id="KW-1185">Reference proteome</keyword>
<name>A0ABQ5V183_9PROT</name>
<reference evidence="3" key="1">
    <citation type="journal article" date="2014" name="Int. J. Syst. Evol. Microbiol.">
        <title>Complete genome of a new Firmicutes species belonging to the dominant human colonic microbiota ('Ruminococcus bicirculans') reveals two chromosomes and a selective capacity to utilize plant glucans.</title>
        <authorList>
            <consortium name="NISC Comparative Sequencing Program"/>
            <person name="Wegmann U."/>
            <person name="Louis P."/>
            <person name="Goesmann A."/>
            <person name="Henrissat B."/>
            <person name="Duncan S.H."/>
            <person name="Flint H.J."/>
        </authorList>
    </citation>
    <scope>NUCLEOTIDE SEQUENCE</scope>
    <source>
        <strain evidence="3">NBRC 108216</strain>
    </source>
</reference>
<accession>A0ABQ5V183</accession>
<feature type="signal peptide" evidence="1">
    <location>
        <begin position="1"/>
        <end position="29"/>
    </location>
</feature>
<sequence length="418" mass="45814">MTLFKRPDLFRANSLATVALVTIASALSACTTVTDRPAQAETTLDLTEFERIFATAQTDADAPGASIAISVDGVTVWSDAFGLASVELDVAARPDTRFRIGSTSKPMTVTVLARMVERGEVAWDDTIGQYLPNLPEALKTITLAELASNRSGIRHYRDREFRDGERVWWQHFPSTESSLSLFKDDPLVSTPGDTFHYSTYGWTLLAAVLEAAAGQDFPTLLHKDVFGPLRMTDTQIDHAFLFVPNRTQFYWRAPTGQLTNAPFTENSYKWAGGGIVSTSDDLLRFANGWLDGTIVPPDLREVMWTNQTVRDGTETVYGLGWFVGYDDVISRFSDSGETVPVGLRGLSDAGIHVIEHRGGQIGGSTVLWIFPDFDIVVTGSWNMTGEGRKLYAATLQIACQTIAAQADAPEIRCSGHSE</sequence>
<dbReference type="PANTHER" id="PTHR46520:SF1">
    <property type="entry name" value="SERINE BETA-LACTAMASE-LIKE PROTEIN LACTB, MITOCHONDRIAL"/>
    <property type="match status" value="1"/>
</dbReference>
<keyword evidence="1" id="KW-0732">Signal</keyword>
<feature type="domain" description="Beta-lactamase-related" evidence="2">
    <location>
        <begin position="49"/>
        <end position="386"/>
    </location>
</feature>
<dbReference type="Gene3D" id="3.40.710.10">
    <property type="entry name" value="DD-peptidase/beta-lactamase superfamily"/>
    <property type="match status" value="1"/>
</dbReference>
<reference evidence="3" key="2">
    <citation type="submission" date="2023-01" db="EMBL/GenBank/DDBJ databases">
        <title>Draft genome sequence of Algimonas porphyrae strain NBRC 108216.</title>
        <authorList>
            <person name="Sun Q."/>
            <person name="Mori K."/>
        </authorList>
    </citation>
    <scope>NUCLEOTIDE SEQUENCE</scope>
    <source>
        <strain evidence="3">NBRC 108216</strain>
    </source>
</reference>